<dbReference type="HOGENOM" id="CLU_172269_0_0_2"/>
<dbReference type="Proteomes" id="UP000010846">
    <property type="component" value="Chromosome"/>
</dbReference>
<organism evidence="1 2">
    <name type="scientific">Halovivax ruber (strain DSM 18193 / JCM 13892 / XH-70)</name>
    <dbReference type="NCBI Taxonomy" id="797302"/>
    <lineage>
        <taxon>Archaea</taxon>
        <taxon>Methanobacteriati</taxon>
        <taxon>Methanobacteriota</taxon>
        <taxon>Stenosarchaea group</taxon>
        <taxon>Halobacteria</taxon>
        <taxon>Halobacteriales</taxon>
        <taxon>Natrialbaceae</taxon>
        <taxon>Halovivax</taxon>
    </lineage>
</organism>
<proteinExistence type="predicted"/>
<accession>L0IF02</accession>
<gene>
    <name evidence="1" type="ordered locus">Halru_2843</name>
</gene>
<protein>
    <submittedName>
        <fullName evidence="1">Uncharacterized protein</fullName>
    </submittedName>
</protein>
<evidence type="ECO:0000313" key="2">
    <source>
        <dbReference type="Proteomes" id="UP000010846"/>
    </source>
</evidence>
<sequence>MSVATPAHSRKSTNRFFSARVYIQYAMTVLSTEDEGKFLMDVRGEQIGIVTAVDPVEQVAYVDPEPSLTNAWIQSLGRGDAGEDDIEIPSENIETVTDSEVRVDADLSSEE</sequence>
<dbReference type="AlphaFoldDB" id="L0IF02"/>
<dbReference type="KEGG" id="hru:Halru_2843"/>
<reference evidence="1" key="1">
    <citation type="submission" date="2011-09" db="EMBL/GenBank/DDBJ databases">
        <title>Complete sequence of Halovivax ruber XH-70.</title>
        <authorList>
            <consortium name="US DOE Joint Genome Institute"/>
            <person name="Lucas S."/>
            <person name="Han J."/>
            <person name="Lapidus A."/>
            <person name="Cheng J.-F."/>
            <person name="Goodwin L."/>
            <person name="Pitluck S."/>
            <person name="Peters L."/>
            <person name="Mikhailova N."/>
            <person name="Davenport K."/>
            <person name="Detter J.C."/>
            <person name="Han C."/>
            <person name="Tapia R."/>
            <person name="Land M."/>
            <person name="Hauser L."/>
            <person name="Kyrpides N."/>
            <person name="Ivanova N."/>
            <person name="Pagani I."/>
            <person name="Sproer C."/>
            <person name="Anderson I."/>
            <person name="Woyke T."/>
        </authorList>
    </citation>
    <scope>NUCLEOTIDE SEQUENCE</scope>
    <source>
        <strain evidence="1">XH-70</strain>
    </source>
</reference>
<keyword evidence="2" id="KW-1185">Reference proteome</keyword>
<name>L0IF02_HALRX</name>
<dbReference type="EMBL" id="CP003050">
    <property type="protein sequence ID" value="AGB17413.1"/>
    <property type="molecule type" value="Genomic_DNA"/>
</dbReference>
<dbReference type="eggNOG" id="arCOG08931">
    <property type="taxonomic scope" value="Archaea"/>
</dbReference>
<evidence type="ECO:0000313" key="1">
    <source>
        <dbReference type="EMBL" id="AGB17413.1"/>
    </source>
</evidence>